<keyword evidence="2 4" id="KW-0863">Zinc-finger</keyword>
<dbReference type="AlphaFoldDB" id="A0A9P7YV78"/>
<protein>
    <recommendedName>
        <fullName evidence="5">MYND-type domain-containing protein</fullName>
    </recommendedName>
</protein>
<accession>A0A9P7YV78</accession>
<dbReference type="Proteomes" id="UP000887226">
    <property type="component" value="Unassembled WGS sequence"/>
</dbReference>
<keyword evidence="3" id="KW-0862">Zinc</keyword>
<evidence type="ECO:0000256" key="2">
    <source>
        <dbReference type="ARBA" id="ARBA00022771"/>
    </source>
</evidence>
<feature type="domain" description="MYND-type" evidence="5">
    <location>
        <begin position="274"/>
        <end position="312"/>
    </location>
</feature>
<keyword evidence="7" id="KW-1185">Reference proteome</keyword>
<dbReference type="Pfam" id="PF01753">
    <property type="entry name" value="zf-MYND"/>
    <property type="match status" value="1"/>
</dbReference>
<proteinExistence type="predicted"/>
<gene>
    <name evidence="6" type="ORF">BJ878DRAFT_585208</name>
</gene>
<name>A0A9P7YV78_9HELO</name>
<dbReference type="GO" id="GO:0008270">
    <property type="term" value="F:zinc ion binding"/>
    <property type="evidence" value="ECO:0007669"/>
    <property type="project" value="UniProtKB-KW"/>
</dbReference>
<dbReference type="PROSITE" id="PS50865">
    <property type="entry name" value="ZF_MYND_2"/>
    <property type="match status" value="1"/>
</dbReference>
<evidence type="ECO:0000256" key="4">
    <source>
        <dbReference type="PROSITE-ProRule" id="PRU00134"/>
    </source>
</evidence>
<organism evidence="6 7">
    <name type="scientific">Calycina marina</name>
    <dbReference type="NCBI Taxonomy" id="1763456"/>
    <lineage>
        <taxon>Eukaryota</taxon>
        <taxon>Fungi</taxon>
        <taxon>Dikarya</taxon>
        <taxon>Ascomycota</taxon>
        <taxon>Pezizomycotina</taxon>
        <taxon>Leotiomycetes</taxon>
        <taxon>Helotiales</taxon>
        <taxon>Pezizellaceae</taxon>
        <taxon>Calycina</taxon>
    </lineage>
</organism>
<comment type="caution">
    <text evidence="6">The sequence shown here is derived from an EMBL/GenBank/DDBJ whole genome shotgun (WGS) entry which is preliminary data.</text>
</comment>
<evidence type="ECO:0000313" key="6">
    <source>
        <dbReference type="EMBL" id="KAG9240002.1"/>
    </source>
</evidence>
<dbReference type="EMBL" id="MU254650">
    <property type="protein sequence ID" value="KAG9240002.1"/>
    <property type="molecule type" value="Genomic_DNA"/>
</dbReference>
<keyword evidence="1" id="KW-0479">Metal-binding</keyword>
<dbReference type="InterPro" id="IPR002893">
    <property type="entry name" value="Znf_MYND"/>
</dbReference>
<reference evidence="6" key="1">
    <citation type="journal article" date="2021" name="IMA Fungus">
        <title>Genomic characterization of three marine fungi, including Emericellopsis atlantica sp. nov. with signatures of a generalist lifestyle and marine biomass degradation.</title>
        <authorList>
            <person name="Hagestad O.C."/>
            <person name="Hou L."/>
            <person name="Andersen J.H."/>
            <person name="Hansen E.H."/>
            <person name="Altermark B."/>
            <person name="Li C."/>
            <person name="Kuhnert E."/>
            <person name="Cox R.J."/>
            <person name="Crous P.W."/>
            <person name="Spatafora J.W."/>
            <person name="Lail K."/>
            <person name="Amirebrahimi M."/>
            <person name="Lipzen A."/>
            <person name="Pangilinan J."/>
            <person name="Andreopoulos W."/>
            <person name="Hayes R.D."/>
            <person name="Ng V."/>
            <person name="Grigoriev I.V."/>
            <person name="Jackson S.A."/>
            <person name="Sutton T.D.S."/>
            <person name="Dobson A.D.W."/>
            <person name="Rama T."/>
        </authorList>
    </citation>
    <scope>NUCLEOTIDE SEQUENCE</scope>
    <source>
        <strain evidence="6">TRa3180A</strain>
    </source>
</reference>
<dbReference type="Gene3D" id="6.10.140.2220">
    <property type="match status" value="1"/>
</dbReference>
<dbReference type="OrthoDB" id="432970at2759"/>
<evidence type="ECO:0000313" key="7">
    <source>
        <dbReference type="Proteomes" id="UP000887226"/>
    </source>
</evidence>
<sequence length="315" mass="35762">MSSESESEILDLYQISLLLTYERGTTEPRFRHAKLREEFDDNRPLTTYIFDRDSKYKSTKLDMTSSPDLPSEILPLNFNENDPLNSLTTKELDTALWQARGYDGCYKSVTLLQHFFDLYPRSTQIRICHGPKGKALFGLSQARGDAYVTELGKRVILEMTLVQACQSSLSSVCPENMTYISGESKTMLHAVFGFASPGAENCTAFLDLSSMQFGDVGRRPGLKGQGIFALDTFDEFNDRMDSVAHGMSPHVMSNSKVAEKVKKRWENRKKEKCCGHCGAPLLDVKTCTGCLKAWYCNKEHQKLAWYFHRQYCTKD</sequence>
<evidence type="ECO:0000256" key="3">
    <source>
        <dbReference type="ARBA" id="ARBA00022833"/>
    </source>
</evidence>
<dbReference type="SUPFAM" id="SSF144232">
    <property type="entry name" value="HIT/MYND zinc finger-like"/>
    <property type="match status" value="1"/>
</dbReference>
<evidence type="ECO:0000259" key="5">
    <source>
        <dbReference type="PROSITE" id="PS50865"/>
    </source>
</evidence>
<evidence type="ECO:0000256" key="1">
    <source>
        <dbReference type="ARBA" id="ARBA00022723"/>
    </source>
</evidence>